<dbReference type="Proteomes" id="UP000033695">
    <property type="component" value="Unassembled WGS sequence"/>
</dbReference>
<accession>A0A0F4KPH6</accession>
<evidence type="ECO:0000313" key="3">
    <source>
        <dbReference type="Proteomes" id="UP000033695"/>
    </source>
</evidence>
<dbReference type="PATRIC" id="fig|1218508.4.peg.1371"/>
<dbReference type="SUPFAM" id="SSF52266">
    <property type="entry name" value="SGNH hydrolase"/>
    <property type="match status" value="1"/>
</dbReference>
<name>A0A0F4KPH6_9LACO</name>
<dbReference type="AlphaFoldDB" id="A0A0F4KPH6"/>
<dbReference type="STRING" id="1218508.JG29_13790"/>
<evidence type="ECO:0000259" key="1">
    <source>
        <dbReference type="Pfam" id="PF13472"/>
    </source>
</evidence>
<protein>
    <recommendedName>
        <fullName evidence="1">SGNH hydrolase-type esterase domain-containing protein</fullName>
    </recommendedName>
</protein>
<dbReference type="InterPro" id="IPR036514">
    <property type="entry name" value="SGNH_hydro_sf"/>
</dbReference>
<reference evidence="2 3" key="1">
    <citation type="submission" date="2014-12" db="EMBL/GenBank/DDBJ databases">
        <title>Comparative genomics of the lactic acid bacteria isolated from the honey bee gut.</title>
        <authorList>
            <person name="Ellegaard K.M."/>
            <person name="Tamarit D."/>
            <person name="Javelind E."/>
            <person name="Olofsson T."/>
            <person name="Andersson S.G."/>
            <person name="Vasquez A."/>
        </authorList>
    </citation>
    <scope>NUCLEOTIDE SEQUENCE [LARGE SCALE GENOMIC DNA]</scope>
    <source>
        <strain evidence="2 3">Hon2</strain>
    </source>
</reference>
<dbReference type="InterPro" id="IPR013830">
    <property type="entry name" value="SGNH_hydro"/>
</dbReference>
<sequence length="185" mass="20959">MKKIVLFGDAILAGVQHERVTDYFTQRIQTAFPQTQVVNCSIPGHKTSDALTHVQRDVIALHPDIVVLFFGANDILTVHEMKPGYFTNNLAHLITEIGANKVVLVSPPYVDYHKHPERSWPRQIQFGLAAEQMAKNYHLPFINLLEAMQAQQQPEKYLQADGLHFNEAGYDLLEHLLVPAIKQVL</sequence>
<dbReference type="EMBL" id="JXBZ01000009">
    <property type="protein sequence ID" value="KJY48320.1"/>
    <property type="molecule type" value="Genomic_DNA"/>
</dbReference>
<dbReference type="HOGENOM" id="CLU_051989_8_0_9"/>
<dbReference type="InterPro" id="IPR051532">
    <property type="entry name" value="Ester_Hydrolysis_Enzymes"/>
</dbReference>
<keyword evidence="3" id="KW-1185">Reference proteome</keyword>
<dbReference type="PANTHER" id="PTHR30383">
    <property type="entry name" value="THIOESTERASE 1/PROTEASE 1/LYSOPHOSPHOLIPASE L1"/>
    <property type="match status" value="1"/>
</dbReference>
<dbReference type="Pfam" id="PF13472">
    <property type="entry name" value="Lipase_GDSL_2"/>
    <property type="match status" value="1"/>
</dbReference>
<feature type="domain" description="SGNH hydrolase-type esterase" evidence="1">
    <location>
        <begin position="6"/>
        <end position="172"/>
    </location>
</feature>
<comment type="caution">
    <text evidence="2">The sequence shown here is derived from an EMBL/GenBank/DDBJ whole genome shotgun (WGS) entry which is preliminary data.</text>
</comment>
<proteinExistence type="predicted"/>
<organism evidence="2 3">
    <name type="scientific">Bombilactobacillus mellis</name>
    <dbReference type="NCBI Taxonomy" id="1218508"/>
    <lineage>
        <taxon>Bacteria</taxon>
        <taxon>Bacillati</taxon>
        <taxon>Bacillota</taxon>
        <taxon>Bacilli</taxon>
        <taxon>Lactobacillales</taxon>
        <taxon>Lactobacillaceae</taxon>
        <taxon>Bombilactobacillus</taxon>
    </lineage>
</organism>
<evidence type="ECO:0000313" key="2">
    <source>
        <dbReference type="EMBL" id="KJY48320.1"/>
    </source>
</evidence>
<gene>
    <name evidence="2" type="ORF">JG29_13790</name>
</gene>
<dbReference type="RefSeq" id="WP_045923209.1">
    <property type="nucleotide sequence ID" value="NZ_JAAEDZ010000004.1"/>
</dbReference>
<dbReference type="Gene3D" id="3.40.50.1110">
    <property type="entry name" value="SGNH hydrolase"/>
    <property type="match status" value="1"/>
</dbReference>
<dbReference type="OrthoDB" id="388542at2"/>